<evidence type="ECO:0000313" key="4">
    <source>
        <dbReference type="Proteomes" id="UP000266673"/>
    </source>
</evidence>
<dbReference type="InterPro" id="IPR011333">
    <property type="entry name" value="SKP1/BTB/POZ_sf"/>
</dbReference>
<dbReference type="InterPro" id="IPR000210">
    <property type="entry name" value="BTB/POZ_dom"/>
</dbReference>
<feature type="domain" description="BTB" evidence="1">
    <location>
        <begin position="49"/>
        <end position="122"/>
    </location>
</feature>
<evidence type="ECO:0000313" key="3">
    <source>
        <dbReference type="EMBL" id="RIB04850.1"/>
    </source>
</evidence>
<dbReference type="SMART" id="SM00225">
    <property type="entry name" value="BTB"/>
    <property type="match status" value="1"/>
</dbReference>
<protein>
    <recommendedName>
        <fullName evidence="5">BTB domain-containing protein</fullName>
    </recommendedName>
</protein>
<feature type="domain" description="TLDc" evidence="2">
    <location>
        <begin position="318"/>
        <end position="492"/>
    </location>
</feature>
<sequence>MATTTFSTMNSIQIFNEKQGILDNDNSEFLLEKKSNNDDNRCDYGGENYDTIIRVGEEPDVREFKAGSIILNSRSAYFRIALSHEWARKDGDKYYIEKPNVKPHVFDTILRYLYIGDLKVDDLNAEDIYGLFSAADEFMLDDLIDHIPDNVISEDIDFWQDQDCIPVMNTIFGIDSYKKLRRNLVRKINSNPQWLLGIEDLSSIEEYILRGLLSQKNLTIDHITRWDFIIKWALRKNPSLDKDNIKKWSDEDFDLLGLSVSNIIPLIEFSEISRNDIHSKIMPFEKILPHDIDNTALKWYLTKYRYKQKSYQGLKNSNLINHVHALYFKKWIGDLSTKQDDEKPKIPFKYRFELIFRSSRDGFENYSEKCNQVGPTLCVAKIAGQRCLIGGFVSHGLHTQKKTTYEPDGINVRENFIFFFDNREIATKPVKLCRMTRFDVLYRHFLSEDGPCFGDLRLILRYNSGVYLPSFYTPYFTKLYFDIEECEIFKVVKTRKSTNDTCHRCHKPINGDN</sequence>
<dbReference type="Gene3D" id="3.30.710.10">
    <property type="entry name" value="Potassium Channel Kv1.1, Chain A"/>
    <property type="match status" value="1"/>
</dbReference>
<proteinExistence type="predicted"/>
<dbReference type="SUPFAM" id="SSF54695">
    <property type="entry name" value="POZ domain"/>
    <property type="match status" value="1"/>
</dbReference>
<dbReference type="Pfam" id="PF00651">
    <property type="entry name" value="BTB"/>
    <property type="match status" value="1"/>
</dbReference>
<organism evidence="3 4">
    <name type="scientific">Gigaspora rosea</name>
    <dbReference type="NCBI Taxonomy" id="44941"/>
    <lineage>
        <taxon>Eukaryota</taxon>
        <taxon>Fungi</taxon>
        <taxon>Fungi incertae sedis</taxon>
        <taxon>Mucoromycota</taxon>
        <taxon>Glomeromycotina</taxon>
        <taxon>Glomeromycetes</taxon>
        <taxon>Diversisporales</taxon>
        <taxon>Gigasporaceae</taxon>
        <taxon>Gigaspora</taxon>
    </lineage>
</organism>
<dbReference type="PROSITE" id="PS50097">
    <property type="entry name" value="BTB"/>
    <property type="match status" value="1"/>
</dbReference>
<dbReference type="PROSITE" id="PS51886">
    <property type="entry name" value="TLDC"/>
    <property type="match status" value="1"/>
</dbReference>
<dbReference type="EMBL" id="QKWP01002099">
    <property type="protein sequence ID" value="RIB04850.1"/>
    <property type="molecule type" value="Genomic_DNA"/>
</dbReference>
<dbReference type="InterPro" id="IPR051481">
    <property type="entry name" value="BTB-POZ/Galectin-3-binding"/>
</dbReference>
<keyword evidence="4" id="KW-1185">Reference proteome</keyword>
<evidence type="ECO:0000259" key="2">
    <source>
        <dbReference type="PROSITE" id="PS51886"/>
    </source>
</evidence>
<dbReference type="PANTHER" id="PTHR24410:SF23">
    <property type="entry name" value="BTB DOMAIN-CONTAINING PROTEIN-RELATED"/>
    <property type="match status" value="1"/>
</dbReference>
<gene>
    <name evidence="3" type="ORF">C2G38_2148827</name>
</gene>
<dbReference type="PANTHER" id="PTHR24410">
    <property type="entry name" value="HL07962P-RELATED"/>
    <property type="match status" value="1"/>
</dbReference>
<evidence type="ECO:0008006" key="5">
    <source>
        <dbReference type="Google" id="ProtNLM"/>
    </source>
</evidence>
<dbReference type="OrthoDB" id="298084at2759"/>
<reference evidence="3 4" key="1">
    <citation type="submission" date="2018-06" db="EMBL/GenBank/DDBJ databases">
        <title>Comparative genomics reveals the genomic features of Rhizophagus irregularis, R. cerebriforme, R. diaphanum and Gigaspora rosea, and their symbiotic lifestyle signature.</title>
        <authorList>
            <person name="Morin E."/>
            <person name="San Clemente H."/>
            <person name="Chen E.C.H."/>
            <person name="De La Providencia I."/>
            <person name="Hainaut M."/>
            <person name="Kuo A."/>
            <person name="Kohler A."/>
            <person name="Murat C."/>
            <person name="Tang N."/>
            <person name="Roy S."/>
            <person name="Loubradou J."/>
            <person name="Henrissat B."/>
            <person name="Grigoriev I.V."/>
            <person name="Corradi N."/>
            <person name="Roux C."/>
            <person name="Martin F.M."/>
        </authorList>
    </citation>
    <scope>NUCLEOTIDE SEQUENCE [LARGE SCALE GENOMIC DNA]</scope>
    <source>
        <strain evidence="3 4">DAOM 194757</strain>
    </source>
</reference>
<dbReference type="CDD" id="cd18186">
    <property type="entry name" value="BTB_POZ_ZBTB_KLHL-like"/>
    <property type="match status" value="1"/>
</dbReference>
<name>A0A397U3L6_9GLOM</name>
<dbReference type="InterPro" id="IPR006571">
    <property type="entry name" value="TLDc_dom"/>
</dbReference>
<dbReference type="AlphaFoldDB" id="A0A397U3L6"/>
<dbReference type="Proteomes" id="UP000266673">
    <property type="component" value="Unassembled WGS sequence"/>
</dbReference>
<comment type="caution">
    <text evidence="3">The sequence shown here is derived from an EMBL/GenBank/DDBJ whole genome shotgun (WGS) entry which is preliminary data.</text>
</comment>
<accession>A0A397U3L6</accession>
<evidence type="ECO:0000259" key="1">
    <source>
        <dbReference type="PROSITE" id="PS50097"/>
    </source>
</evidence>